<evidence type="ECO:0000313" key="1">
    <source>
        <dbReference type="EMBL" id="CAE7302340.1"/>
    </source>
</evidence>
<proteinExistence type="predicted"/>
<gene>
    <name evidence="1" type="ORF">SNEC2469_LOCUS7473</name>
</gene>
<organism evidence="1 2">
    <name type="scientific">Symbiodinium necroappetens</name>
    <dbReference type="NCBI Taxonomy" id="1628268"/>
    <lineage>
        <taxon>Eukaryota</taxon>
        <taxon>Sar</taxon>
        <taxon>Alveolata</taxon>
        <taxon>Dinophyceae</taxon>
        <taxon>Suessiales</taxon>
        <taxon>Symbiodiniaceae</taxon>
        <taxon>Symbiodinium</taxon>
    </lineage>
</organism>
<accession>A0A812N4U4</accession>
<comment type="caution">
    <text evidence="1">The sequence shown here is derived from an EMBL/GenBank/DDBJ whole genome shotgun (WGS) entry which is preliminary data.</text>
</comment>
<name>A0A812N4U4_9DINO</name>
<dbReference type="Proteomes" id="UP000601435">
    <property type="component" value="Unassembled WGS sequence"/>
</dbReference>
<reference evidence="1" key="1">
    <citation type="submission" date="2021-02" db="EMBL/GenBank/DDBJ databases">
        <authorList>
            <person name="Dougan E. K."/>
            <person name="Rhodes N."/>
            <person name="Thang M."/>
            <person name="Chan C."/>
        </authorList>
    </citation>
    <scope>NUCLEOTIDE SEQUENCE</scope>
</reference>
<dbReference type="EMBL" id="CAJNJA010012666">
    <property type="protein sequence ID" value="CAE7302340.1"/>
    <property type="molecule type" value="Genomic_DNA"/>
</dbReference>
<sequence>MELRGSLLTKLGDGIDLRKCYFISTQSAVDSACKAMAPYILCDSPGQSMEQVASRLQEAKMEHCKILSDDDLVPAVSTLRLCNISPRQGVRQLKGMTRRNIWPTDSFLDSRPVLSTTSQANEDDIGDEETWQSFGSLFGAMSVQQRDAMRDRHAAPPRCCWKMAWGFASCCGFRPRRAAGFPRAIQIWQSYMSRTPLAWRNQRLRTGSFMFPQDGLVEKVLRDRVEEMV</sequence>
<dbReference type="OrthoDB" id="411771at2759"/>
<keyword evidence="2" id="KW-1185">Reference proteome</keyword>
<evidence type="ECO:0000313" key="2">
    <source>
        <dbReference type="Proteomes" id="UP000601435"/>
    </source>
</evidence>
<dbReference type="AlphaFoldDB" id="A0A812N4U4"/>
<protein>
    <submittedName>
        <fullName evidence="1">Uncharacterized protein</fullName>
    </submittedName>
</protein>